<sequence>MGEKQKFLTDLPMEEALFPKLFTFLNEKLQQKSCKHTIENTFTFLTKHKVKNPHQVIDWLADNGGYCDCEILYNVTELFSHLENTWEEPVEIPKEFKQILEKKQKINKLHTNFGFEIDAVPQPWKMTEGIEQENKKYYFQIGKGMNVCLANLKENFPENQWKNDTFFLKDYENHTIERSELEKYHLVILRSQNNIRVVIWCKPKNTNMWYLEIYTENQRYKGDLKELEKLLNAIK</sequence>
<evidence type="ECO:0000313" key="2">
    <source>
        <dbReference type="Proteomes" id="UP000242855"/>
    </source>
</evidence>
<gene>
    <name evidence="1" type="ORF">CGC48_06875</name>
</gene>
<organism evidence="1 2">
    <name type="scientific">Capnocytophaga cynodegmi</name>
    <dbReference type="NCBI Taxonomy" id="28189"/>
    <lineage>
        <taxon>Bacteria</taxon>
        <taxon>Pseudomonadati</taxon>
        <taxon>Bacteroidota</taxon>
        <taxon>Flavobacteriia</taxon>
        <taxon>Flavobacteriales</taxon>
        <taxon>Flavobacteriaceae</taxon>
        <taxon>Capnocytophaga</taxon>
    </lineage>
</organism>
<dbReference type="KEGG" id="ccyn:CGC48_06875"/>
<reference evidence="1 2" key="1">
    <citation type="journal article" date="2017" name="Genome Announc.">
        <title>Twelve Complete Reference Genomes of Clinical Isolates in the Capnocytophaga Genus.</title>
        <authorList>
            <person name="Villarma A."/>
            <person name="Gulvik C.A."/>
            <person name="Rowe L.A."/>
            <person name="Sheth M."/>
            <person name="Juieng P."/>
            <person name="Nicholson A.C."/>
            <person name="Loparev V.N."/>
            <person name="McQuiston J.R."/>
        </authorList>
    </citation>
    <scope>NUCLEOTIDE SEQUENCE [LARGE SCALE GENOMIC DNA]</scope>
    <source>
        <strain evidence="1 2">G7591</strain>
    </source>
</reference>
<evidence type="ECO:0000313" key="1">
    <source>
        <dbReference type="EMBL" id="ATA69313.1"/>
    </source>
</evidence>
<accession>A0A250E8N7</accession>
<protein>
    <recommendedName>
        <fullName evidence="3">DUF2695 domain-containing protein</fullName>
    </recommendedName>
</protein>
<evidence type="ECO:0008006" key="3">
    <source>
        <dbReference type="Google" id="ProtNLM"/>
    </source>
</evidence>
<dbReference type="GeneID" id="96781516"/>
<dbReference type="Pfam" id="PF10905">
    <property type="entry name" value="DUF2695"/>
    <property type="match status" value="1"/>
</dbReference>
<proteinExistence type="predicted"/>
<name>A0A250E8N7_9FLAO</name>
<dbReference type="RefSeq" id="WP_098029790.1">
    <property type="nucleotide sequence ID" value="NZ_CP022378.1"/>
</dbReference>
<dbReference type="InterPro" id="IPR024248">
    <property type="entry name" value="DUF2695"/>
</dbReference>
<dbReference type="EMBL" id="CP022378">
    <property type="protein sequence ID" value="ATA69313.1"/>
    <property type="molecule type" value="Genomic_DNA"/>
</dbReference>
<dbReference type="AlphaFoldDB" id="A0A250E8N7"/>
<dbReference type="Proteomes" id="UP000242855">
    <property type="component" value="Chromosome"/>
</dbReference>